<dbReference type="EMBL" id="NHSJ01000022">
    <property type="protein sequence ID" value="PPQ33392.1"/>
    <property type="molecule type" value="Genomic_DNA"/>
</dbReference>
<evidence type="ECO:0000256" key="1">
    <source>
        <dbReference type="SAM" id="Coils"/>
    </source>
</evidence>
<name>A0A2S6NFH7_9HYPH</name>
<dbReference type="Proteomes" id="UP000239089">
    <property type="component" value="Unassembled WGS sequence"/>
</dbReference>
<dbReference type="RefSeq" id="WP_146089808.1">
    <property type="nucleotide sequence ID" value="NZ_JACIGC010000012.1"/>
</dbReference>
<evidence type="ECO:0000313" key="3">
    <source>
        <dbReference type="Proteomes" id="UP000239089"/>
    </source>
</evidence>
<proteinExistence type="predicted"/>
<feature type="coiled-coil region" evidence="1">
    <location>
        <begin position="86"/>
        <end position="136"/>
    </location>
</feature>
<keyword evidence="1" id="KW-0175">Coiled coil</keyword>
<evidence type="ECO:0000313" key="2">
    <source>
        <dbReference type="EMBL" id="PPQ33392.1"/>
    </source>
</evidence>
<protein>
    <submittedName>
        <fullName evidence="2">Uncharacterized protein</fullName>
    </submittedName>
</protein>
<comment type="caution">
    <text evidence="2">The sequence shown here is derived from an EMBL/GenBank/DDBJ whole genome shotgun (WGS) entry which is preliminary data.</text>
</comment>
<reference evidence="2 3" key="1">
    <citation type="journal article" date="2018" name="Arch. Microbiol.">
        <title>New insights into the metabolic potential of the phototrophic purple bacterium Rhodopila globiformis DSM 161(T) from its draft genome sequence and evidence for a vanadium-dependent nitrogenase.</title>
        <authorList>
            <person name="Imhoff J.F."/>
            <person name="Rahn T."/>
            <person name="Kunzel S."/>
            <person name="Neulinger S.C."/>
        </authorList>
    </citation>
    <scope>NUCLEOTIDE SEQUENCE [LARGE SCALE GENOMIC DNA]</scope>
    <source>
        <strain evidence="2 3">DSM 16996</strain>
    </source>
</reference>
<gene>
    <name evidence="2" type="ORF">CCR94_01990</name>
</gene>
<keyword evidence="3" id="KW-1185">Reference proteome</keyword>
<accession>A0A2S6NFH7</accession>
<organism evidence="2 3">
    <name type="scientific">Rhodoblastus sphagnicola</name>
    <dbReference type="NCBI Taxonomy" id="333368"/>
    <lineage>
        <taxon>Bacteria</taxon>
        <taxon>Pseudomonadati</taxon>
        <taxon>Pseudomonadota</taxon>
        <taxon>Alphaproteobacteria</taxon>
        <taxon>Hyphomicrobiales</taxon>
        <taxon>Rhodoblastaceae</taxon>
        <taxon>Rhodoblastus</taxon>
    </lineage>
</organism>
<dbReference type="AlphaFoldDB" id="A0A2S6NFH7"/>
<sequence length="240" mass="25817">MSAAREKLATAISNYHDAVAAADKAKETLEKATAFVADLERQVGNFKALDKEIAASRAASIERALTAGETPSLEASPELSAELVKKHDAENRLSSARQAVGVLEEKFTAADAAAKRADLQKERSAAEVLASEAETLAASFSKDFEDLRRRYFILQTMTAQRIRIDPQTLPADMPSYLIRPDAHIDFAPDVSKVVGLASALGAYDSNSPEQIVRDGSARAAEEFFAALKGNASATIEDYLL</sequence>